<comment type="caution">
    <text evidence="2">The sequence shown here is derived from an EMBL/GenBank/DDBJ whole genome shotgun (WGS) entry which is preliminary data.</text>
</comment>
<sequence>MRDLGVFHAISGVFFRVTSLTLSGLRFILEAIEMEVPTPPEVLNRPTAALPRSEFLTRQEVLKRARATGQGVRRPLLVHDGECQDQVQGVLLGVRLPGEVSILTGFLLFVSACFFSSIIISYFLFHPAPLGIQPTIQ</sequence>
<proteinExistence type="predicted"/>
<evidence type="ECO:0000256" key="1">
    <source>
        <dbReference type="SAM" id="Phobius"/>
    </source>
</evidence>
<gene>
    <name evidence="2" type="ORF">RHSIM_Rhsim03G0233700</name>
</gene>
<accession>A0A834H9F9</accession>
<keyword evidence="1" id="KW-0472">Membrane</keyword>
<dbReference type="AlphaFoldDB" id="A0A834H9F9"/>
<dbReference type="Proteomes" id="UP000626092">
    <property type="component" value="Unassembled WGS sequence"/>
</dbReference>
<keyword evidence="1" id="KW-1133">Transmembrane helix</keyword>
<organism evidence="2 3">
    <name type="scientific">Rhododendron simsii</name>
    <name type="common">Sims's rhododendron</name>
    <dbReference type="NCBI Taxonomy" id="118357"/>
    <lineage>
        <taxon>Eukaryota</taxon>
        <taxon>Viridiplantae</taxon>
        <taxon>Streptophyta</taxon>
        <taxon>Embryophyta</taxon>
        <taxon>Tracheophyta</taxon>
        <taxon>Spermatophyta</taxon>
        <taxon>Magnoliopsida</taxon>
        <taxon>eudicotyledons</taxon>
        <taxon>Gunneridae</taxon>
        <taxon>Pentapetalae</taxon>
        <taxon>asterids</taxon>
        <taxon>Ericales</taxon>
        <taxon>Ericaceae</taxon>
        <taxon>Ericoideae</taxon>
        <taxon>Rhodoreae</taxon>
        <taxon>Rhododendron</taxon>
    </lineage>
</organism>
<dbReference type="OrthoDB" id="1804254at2759"/>
<reference evidence="2" key="1">
    <citation type="submission" date="2019-11" db="EMBL/GenBank/DDBJ databases">
        <authorList>
            <person name="Liu Y."/>
            <person name="Hou J."/>
            <person name="Li T.-Q."/>
            <person name="Guan C.-H."/>
            <person name="Wu X."/>
            <person name="Wu H.-Z."/>
            <person name="Ling F."/>
            <person name="Zhang R."/>
            <person name="Shi X.-G."/>
            <person name="Ren J.-P."/>
            <person name="Chen E.-F."/>
            <person name="Sun J.-M."/>
        </authorList>
    </citation>
    <scope>NUCLEOTIDE SEQUENCE</scope>
    <source>
        <strain evidence="2">Adult_tree_wgs_1</strain>
        <tissue evidence="2">Leaves</tissue>
    </source>
</reference>
<keyword evidence="3" id="KW-1185">Reference proteome</keyword>
<protein>
    <submittedName>
        <fullName evidence="2">Uncharacterized protein</fullName>
    </submittedName>
</protein>
<feature type="transmembrane region" description="Helical" evidence="1">
    <location>
        <begin position="102"/>
        <end position="125"/>
    </location>
</feature>
<dbReference type="EMBL" id="WJXA01000003">
    <property type="protein sequence ID" value="KAF7149117.1"/>
    <property type="molecule type" value="Genomic_DNA"/>
</dbReference>
<keyword evidence="1" id="KW-0812">Transmembrane</keyword>
<evidence type="ECO:0000313" key="2">
    <source>
        <dbReference type="EMBL" id="KAF7149117.1"/>
    </source>
</evidence>
<feature type="transmembrane region" description="Helical" evidence="1">
    <location>
        <begin position="6"/>
        <end position="29"/>
    </location>
</feature>
<evidence type="ECO:0000313" key="3">
    <source>
        <dbReference type="Proteomes" id="UP000626092"/>
    </source>
</evidence>
<name>A0A834H9F9_RHOSS</name>